<feature type="compositionally biased region" description="Basic and acidic residues" evidence="1">
    <location>
        <begin position="1"/>
        <end position="19"/>
    </location>
</feature>
<dbReference type="Proteomes" id="UP000011096">
    <property type="component" value="Unassembled WGS sequence"/>
</dbReference>
<accession>A0A7J6IXH4</accession>
<sequence>MELSDYEARRKVQNREAQRRYMTQPNSSRFSSSIDLHSVVEAHGSLDVDFSDFFQGSSLDLTPGMVSSMAAENNNFDDFSVGEGYSTHHTLPDHDGYHRHASSSSCSAPRSRKHSLPERHDLILTKADRMVHDLDRLYEFGVDMQLITPSGELKTSLANIERLFRKSIHKAAENEYHD</sequence>
<dbReference type="GeneID" id="43618842"/>
<feature type="region of interest" description="Disordered" evidence="1">
    <location>
        <begin position="92"/>
        <end position="115"/>
    </location>
</feature>
<proteinExistence type="predicted"/>
<dbReference type="EMBL" id="ANPB02000005">
    <property type="protein sequence ID" value="KAF4482003.1"/>
    <property type="molecule type" value="Genomic_DNA"/>
</dbReference>
<dbReference type="InParanoid" id="A0A7J6IXH4"/>
<dbReference type="OrthoDB" id="10656925at2759"/>
<dbReference type="RefSeq" id="XP_031886143.1">
    <property type="nucleotide sequence ID" value="XM_032034832.1"/>
</dbReference>
<organism evidence="2 3">
    <name type="scientific">Colletotrichum fructicola (strain Nara gc5)</name>
    <name type="common">Anthracnose fungus</name>
    <name type="synonym">Colletotrichum gloeosporioides (strain Nara gc5)</name>
    <dbReference type="NCBI Taxonomy" id="1213859"/>
    <lineage>
        <taxon>Eukaryota</taxon>
        <taxon>Fungi</taxon>
        <taxon>Dikarya</taxon>
        <taxon>Ascomycota</taxon>
        <taxon>Pezizomycotina</taxon>
        <taxon>Sordariomycetes</taxon>
        <taxon>Hypocreomycetidae</taxon>
        <taxon>Glomerellales</taxon>
        <taxon>Glomerellaceae</taxon>
        <taxon>Colletotrichum</taxon>
        <taxon>Colletotrichum gloeosporioides species complex</taxon>
    </lineage>
</organism>
<name>A0A7J6IXH4_COLFN</name>
<evidence type="ECO:0000313" key="2">
    <source>
        <dbReference type="EMBL" id="KAF4482003.1"/>
    </source>
</evidence>
<feature type="region of interest" description="Disordered" evidence="1">
    <location>
        <begin position="1"/>
        <end position="28"/>
    </location>
</feature>
<protein>
    <recommendedName>
        <fullName evidence="4">BZIP domain-containing protein</fullName>
    </recommendedName>
</protein>
<comment type="caution">
    <text evidence="2">The sequence shown here is derived from an EMBL/GenBank/DDBJ whole genome shotgun (WGS) entry which is preliminary data.</text>
</comment>
<keyword evidence="3" id="KW-1185">Reference proteome</keyword>
<evidence type="ECO:0000313" key="3">
    <source>
        <dbReference type="Proteomes" id="UP000011096"/>
    </source>
</evidence>
<evidence type="ECO:0008006" key="4">
    <source>
        <dbReference type="Google" id="ProtNLM"/>
    </source>
</evidence>
<evidence type="ECO:0000256" key="1">
    <source>
        <dbReference type="SAM" id="MobiDB-lite"/>
    </source>
</evidence>
<dbReference type="AlphaFoldDB" id="A0A7J6IXH4"/>
<gene>
    <name evidence="2" type="ORF">CGGC5_v008831</name>
</gene>
<reference evidence="2 3" key="1">
    <citation type="submission" date="2012-08" db="EMBL/GenBank/DDBJ databases">
        <authorList>
            <person name="Gan P.H.P."/>
            <person name="Ikeda K."/>
            <person name="Irieda H."/>
            <person name="Narusaka M."/>
            <person name="O'Connell R.J."/>
            <person name="Narusaka Y."/>
            <person name="Takano Y."/>
            <person name="Kubo Y."/>
            <person name="Shirasu K."/>
        </authorList>
    </citation>
    <scope>NUCLEOTIDE SEQUENCE [LARGE SCALE GENOMIC DNA]</scope>
    <source>
        <strain evidence="2 3">Nara gc5</strain>
    </source>
</reference>
<reference evidence="2 3" key="2">
    <citation type="submission" date="2020-04" db="EMBL/GenBank/DDBJ databases">
        <title>Genome sequencing and assembly of multiple isolates from the Colletotrichum gloeosporioides species complex.</title>
        <authorList>
            <person name="Gan P."/>
            <person name="Shirasu K."/>
        </authorList>
    </citation>
    <scope>NUCLEOTIDE SEQUENCE [LARGE SCALE GENOMIC DNA]</scope>
    <source>
        <strain evidence="2 3">Nara gc5</strain>
    </source>
</reference>